<protein>
    <submittedName>
        <fullName evidence="9">Carbohydrate ABC transporter permease</fullName>
    </submittedName>
</protein>
<dbReference type="EMBL" id="JBHUME010000005">
    <property type="protein sequence ID" value="MFD2611658.1"/>
    <property type="molecule type" value="Genomic_DNA"/>
</dbReference>
<dbReference type="SUPFAM" id="SSF161098">
    <property type="entry name" value="MetI-like"/>
    <property type="match status" value="1"/>
</dbReference>
<dbReference type="PROSITE" id="PS51257">
    <property type="entry name" value="PROKAR_LIPOPROTEIN"/>
    <property type="match status" value="1"/>
</dbReference>
<reference evidence="10" key="1">
    <citation type="journal article" date="2019" name="Int. J. Syst. Evol. Microbiol.">
        <title>The Global Catalogue of Microorganisms (GCM) 10K type strain sequencing project: providing services to taxonomists for standard genome sequencing and annotation.</title>
        <authorList>
            <consortium name="The Broad Institute Genomics Platform"/>
            <consortium name="The Broad Institute Genome Sequencing Center for Infectious Disease"/>
            <person name="Wu L."/>
            <person name="Ma J."/>
        </authorList>
    </citation>
    <scope>NUCLEOTIDE SEQUENCE [LARGE SCALE GENOMIC DNA]</scope>
    <source>
        <strain evidence="10">KCTC 3950</strain>
    </source>
</reference>
<evidence type="ECO:0000256" key="6">
    <source>
        <dbReference type="ARBA" id="ARBA00023136"/>
    </source>
</evidence>
<feature type="transmembrane region" description="Helical" evidence="7">
    <location>
        <begin position="111"/>
        <end position="131"/>
    </location>
</feature>
<evidence type="ECO:0000256" key="2">
    <source>
        <dbReference type="ARBA" id="ARBA00022448"/>
    </source>
</evidence>
<feature type="transmembrane region" description="Helical" evidence="7">
    <location>
        <begin position="73"/>
        <end position="99"/>
    </location>
</feature>
<keyword evidence="10" id="KW-1185">Reference proteome</keyword>
<evidence type="ECO:0000259" key="8">
    <source>
        <dbReference type="PROSITE" id="PS50928"/>
    </source>
</evidence>
<evidence type="ECO:0000256" key="5">
    <source>
        <dbReference type="ARBA" id="ARBA00022989"/>
    </source>
</evidence>
<dbReference type="Pfam" id="PF00528">
    <property type="entry name" value="BPD_transp_1"/>
    <property type="match status" value="1"/>
</dbReference>
<dbReference type="PANTHER" id="PTHR43744:SF9">
    <property type="entry name" value="POLYGALACTURONAN_RHAMNOGALACTURONAN TRANSPORT SYSTEM PERMEASE PROTEIN YTCP"/>
    <property type="match status" value="1"/>
</dbReference>
<comment type="similarity">
    <text evidence="7">Belongs to the binding-protein-dependent transport system permease family.</text>
</comment>
<organism evidence="9 10">
    <name type="scientific">Paenibacillus gansuensis</name>
    <dbReference type="NCBI Taxonomy" id="306542"/>
    <lineage>
        <taxon>Bacteria</taxon>
        <taxon>Bacillati</taxon>
        <taxon>Bacillota</taxon>
        <taxon>Bacilli</taxon>
        <taxon>Bacillales</taxon>
        <taxon>Paenibacillaceae</taxon>
        <taxon>Paenibacillus</taxon>
    </lineage>
</organism>
<accession>A0ABW5P9N9</accession>
<dbReference type="Proteomes" id="UP001597541">
    <property type="component" value="Unassembled WGS sequence"/>
</dbReference>
<comment type="subcellular location">
    <subcellularLocation>
        <location evidence="1 7">Cell membrane</location>
        <topology evidence="1 7">Multi-pass membrane protein</topology>
    </subcellularLocation>
</comment>
<keyword evidence="4 7" id="KW-0812">Transmembrane</keyword>
<dbReference type="InterPro" id="IPR035906">
    <property type="entry name" value="MetI-like_sf"/>
</dbReference>
<keyword evidence="3" id="KW-1003">Cell membrane</keyword>
<name>A0ABW5P9N9_9BACL</name>
<feature type="transmembrane region" description="Helical" evidence="7">
    <location>
        <begin position="143"/>
        <end position="163"/>
    </location>
</feature>
<feature type="transmembrane region" description="Helical" evidence="7">
    <location>
        <begin position="12"/>
        <end position="35"/>
    </location>
</feature>
<evidence type="ECO:0000256" key="1">
    <source>
        <dbReference type="ARBA" id="ARBA00004651"/>
    </source>
</evidence>
<dbReference type="PROSITE" id="PS50928">
    <property type="entry name" value="ABC_TM1"/>
    <property type="match status" value="1"/>
</dbReference>
<feature type="transmembrane region" description="Helical" evidence="7">
    <location>
        <begin position="257"/>
        <end position="277"/>
    </location>
</feature>
<sequence>MYHKTAGYRIFSAINLLFLVVVSLSCILPLVHILAVSLSSSWAASGGLVRFWPVGFTTAAFEKTLNNPNFLHAIWVSVLRTVLGTVLTMTLITMAAYALSKEDRAFKGRTAYVWFFVFTMLFNAGIIPTYIVINKLGLLNQIWALVLPGAVSVFSLVLMLNFFRGIPKELEEAALMDGAGHFRTLFSMYLPLSLPSIATLTLFSIVGHWNAWFDALMYMTDYRNYPLATFLQSIVVNLDATRLGITPEDLKSISDRTLKASQVFIASLPIIALYPFLQKYFVHGLTLGSVKE</sequence>
<evidence type="ECO:0000256" key="4">
    <source>
        <dbReference type="ARBA" id="ARBA00022692"/>
    </source>
</evidence>
<feature type="transmembrane region" description="Helical" evidence="7">
    <location>
        <begin position="184"/>
        <end position="205"/>
    </location>
</feature>
<proteinExistence type="inferred from homology"/>
<evidence type="ECO:0000256" key="3">
    <source>
        <dbReference type="ARBA" id="ARBA00022475"/>
    </source>
</evidence>
<evidence type="ECO:0000256" key="7">
    <source>
        <dbReference type="RuleBase" id="RU363032"/>
    </source>
</evidence>
<evidence type="ECO:0000313" key="9">
    <source>
        <dbReference type="EMBL" id="MFD2611658.1"/>
    </source>
</evidence>
<keyword evidence="5 7" id="KW-1133">Transmembrane helix</keyword>
<dbReference type="InterPro" id="IPR000515">
    <property type="entry name" value="MetI-like"/>
</dbReference>
<comment type="caution">
    <text evidence="9">The sequence shown here is derived from an EMBL/GenBank/DDBJ whole genome shotgun (WGS) entry which is preliminary data.</text>
</comment>
<keyword evidence="6 7" id="KW-0472">Membrane</keyword>
<evidence type="ECO:0000313" key="10">
    <source>
        <dbReference type="Proteomes" id="UP001597541"/>
    </source>
</evidence>
<gene>
    <name evidence="9" type="ORF">ACFSUF_04395</name>
</gene>
<dbReference type="PANTHER" id="PTHR43744">
    <property type="entry name" value="ABC TRANSPORTER PERMEASE PROTEIN MG189-RELATED-RELATED"/>
    <property type="match status" value="1"/>
</dbReference>
<dbReference type="CDD" id="cd06261">
    <property type="entry name" value="TM_PBP2"/>
    <property type="match status" value="1"/>
</dbReference>
<dbReference type="RefSeq" id="WP_377600521.1">
    <property type="nucleotide sequence ID" value="NZ_JBHUME010000005.1"/>
</dbReference>
<keyword evidence="2 7" id="KW-0813">Transport</keyword>
<feature type="domain" description="ABC transmembrane type-1" evidence="8">
    <location>
        <begin position="74"/>
        <end position="274"/>
    </location>
</feature>
<dbReference type="Gene3D" id="1.10.3720.10">
    <property type="entry name" value="MetI-like"/>
    <property type="match status" value="1"/>
</dbReference>